<sequence length="132" mass="14977">MTILKVKSKRTTPTSERKLVGVFMPQQVCSYLSLFALTKEITKAVILREMIGKWYEQKSQEVPGSILIAKLADKVLHEWKLAKLTRPEGTLSAFKNELTENLRSKGIDESIIDSVMSHLNLNNEKNEETTIS</sequence>
<dbReference type="AlphaFoldDB" id="A0A0F8ZDY8"/>
<comment type="caution">
    <text evidence="1">The sequence shown here is derived from an EMBL/GenBank/DDBJ whole genome shotgun (WGS) entry which is preliminary data.</text>
</comment>
<protein>
    <submittedName>
        <fullName evidence="1">Uncharacterized protein</fullName>
    </submittedName>
</protein>
<accession>A0A0F8ZDY8</accession>
<dbReference type="EMBL" id="LAZR01048403">
    <property type="protein sequence ID" value="KKK92007.1"/>
    <property type="molecule type" value="Genomic_DNA"/>
</dbReference>
<organism evidence="1">
    <name type="scientific">marine sediment metagenome</name>
    <dbReference type="NCBI Taxonomy" id="412755"/>
    <lineage>
        <taxon>unclassified sequences</taxon>
        <taxon>metagenomes</taxon>
        <taxon>ecological metagenomes</taxon>
    </lineage>
</organism>
<proteinExistence type="predicted"/>
<gene>
    <name evidence="1" type="ORF">LCGC14_2707240</name>
</gene>
<name>A0A0F8ZDY8_9ZZZZ</name>
<evidence type="ECO:0000313" key="1">
    <source>
        <dbReference type="EMBL" id="KKK92007.1"/>
    </source>
</evidence>
<reference evidence="1" key="1">
    <citation type="journal article" date="2015" name="Nature">
        <title>Complex archaea that bridge the gap between prokaryotes and eukaryotes.</title>
        <authorList>
            <person name="Spang A."/>
            <person name="Saw J.H."/>
            <person name="Jorgensen S.L."/>
            <person name="Zaremba-Niedzwiedzka K."/>
            <person name="Martijn J."/>
            <person name="Lind A.E."/>
            <person name="van Eijk R."/>
            <person name="Schleper C."/>
            <person name="Guy L."/>
            <person name="Ettema T.J."/>
        </authorList>
    </citation>
    <scope>NUCLEOTIDE SEQUENCE</scope>
</reference>